<dbReference type="PANTHER" id="PTHR16768:SF5">
    <property type="entry name" value="FI14214P"/>
    <property type="match status" value="1"/>
</dbReference>
<dbReference type="Proteomes" id="UP001642483">
    <property type="component" value="Unassembled WGS sequence"/>
</dbReference>
<dbReference type="EMBL" id="CAWYQH010000108">
    <property type="protein sequence ID" value="CAK8689475.1"/>
    <property type="molecule type" value="Genomic_DNA"/>
</dbReference>
<feature type="region of interest" description="Disordered" evidence="2">
    <location>
        <begin position="83"/>
        <end position="140"/>
    </location>
</feature>
<evidence type="ECO:0000313" key="3">
    <source>
        <dbReference type="EMBL" id="CAK8689475.1"/>
    </source>
</evidence>
<name>A0ABP0GGZ5_CLALP</name>
<organism evidence="3 4">
    <name type="scientific">Clavelina lepadiformis</name>
    <name type="common">Light-bulb sea squirt</name>
    <name type="synonym">Ascidia lepadiformis</name>
    <dbReference type="NCBI Taxonomy" id="159417"/>
    <lineage>
        <taxon>Eukaryota</taxon>
        <taxon>Metazoa</taxon>
        <taxon>Chordata</taxon>
        <taxon>Tunicata</taxon>
        <taxon>Ascidiacea</taxon>
        <taxon>Aplousobranchia</taxon>
        <taxon>Clavelinidae</taxon>
        <taxon>Clavelina</taxon>
    </lineage>
</organism>
<proteinExistence type="predicted"/>
<dbReference type="Pfam" id="PF06625">
    <property type="entry name" value="DUF1151"/>
    <property type="match status" value="1"/>
</dbReference>
<feature type="region of interest" description="Disordered" evidence="2">
    <location>
        <begin position="1"/>
        <end position="31"/>
    </location>
</feature>
<reference evidence="3 4" key="1">
    <citation type="submission" date="2024-02" db="EMBL/GenBank/DDBJ databases">
        <authorList>
            <person name="Daric V."/>
            <person name="Darras S."/>
        </authorList>
    </citation>
    <scope>NUCLEOTIDE SEQUENCE [LARGE SCALE GENOMIC DNA]</scope>
</reference>
<gene>
    <name evidence="3" type="ORF">CVLEPA_LOCUS21475</name>
</gene>
<dbReference type="PANTHER" id="PTHR16768">
    <property type="entry name" value="DOWN REGULATED IN RENAL CARCINOMA 1/TU3A"/>
    <property type="match status" value="1"/>
</dbReference>
<keyword evidence="4" id="KW-1185">Reference proteome</keyword>
<accession>A0ABP0GGZ5</accession>
<evidence type="ECO:0008006" key="5">
    <source>
        <dbReference type="Google" id="ProtNLM"/>
    </source>
</evidence>
<evidence type="ECO:0000313" key="4">
    <source>
        <dbReference type="Proteomes" id="UP001642483"/>
    </source>
</evidence>
<comment type="caution">
    <text evidence="3">The sequence shown here is derived from an EMBL/GenBank/DDBJ whole genome shotgun (WGS) entry which is preliminary data.</text>
</comment>
<evidence type="ECO:0000256" key="1">
    <source>
        <dbReference type="ARBA" id="ARBA00023054"/>
    </source>
</evidence>
<feature type="compositionally biased region" description="Basic and acidic residues" evidence="2">
    <location>
        <begin position="83"/>
        <end position="134"/>
    </location>
</feature>
<keyword evidence="1" id="KW-0175">Coiled coil</keyword>
<evidence type="ECO:0000256" key="2">
    <source>
        <dbReference type="SAM" id="MobiDB-lite"/>
    </source>
</evidence>
<protein>
    <recommendedName>
        <fullName evidence="5">Protein FAM107B</fullName>
    </recommendedName>
</protein>
<sequence length="140" mass="16582">MDHTPKSEAETVFATSYPTKPPTDYSNAFRPANDDHLLIQPKKLPNPVLESRNHRVMQQELKLNNKLGIDVLNQKSELSKVFQERQREHLQEQTKKSPMKSEFELILERRKKEAEEVELKETEEQERPEFVKMKEKLRKA</sequence>
<dbReference type="InterPro" id="IPR009533">
    <property type="entry name" value="FAM107"/>
</dbReference>